<evidence type="ECO:0000256" key="1">
    <source>
        <dbReference type="SAM" id="MobiDB-lite"/>
    </source>
</evidence>
<name>A0A8X6V8U3_TRICX</name>
<comment type="caution">
    <text evidence="2">The sequence shown here is derived from an EMBL/GenBank/DDBJ whole genome shotgun (WGS) entry which is preliminary data.</text>
</comment>
<protein>
    <submittedName>
        <fullName evidence="2">Transposable element Tcb2 transposase</fullName>
    </submittedName>
</protein>
<organism evidence="2 3">
    <name type="scientific">Trichonephila clavipes</name>
    <name type="common">Golden silk orbweaver</name>
    <name type="synonym">Nephila clavipes</name>
    <dbReference type="NCBI Taxonomy" id="2585209"/>
    <lineage>
        <taxon>Eukaryota</taxon>
        <taxon>Metazoa</taxon>
        <taxon>Ecdysozoa</taxon>
        <taxon>Arthropoda</taxon>
        <taxon>Chelicerata</taxon>
        <taxon>Arachnida</taxon>
        <taxon>Araneae</taxon>
        <taxon>Araneomorphae</taxon>
        <taxon>Entelegynae</taxon>
        <taxon>Araneoidea</taxon>
        <taxon>Nephilidae</taxon>
        <taxon>Trichonephila</taxon>
    </lineage>
</organism>
<gene>
    <name evidence="2" type="primary">X975_01565</name>
    <name evidence="2" type="ORF">TNCV_2991351</name>
</gene>
<evidence type="ECO:0000313" key="2">
    <source>
        <dbReference type="EMBL" id="GFY09217.1"/>
    </source>
</evidence>
<dbReference type="AlphaFoldDB" id="A0A8X6V8U3"/>
<feature type="region of interest" description="Disordered" evidence="1">
    <location>
        <begin position="50"/>
        <end position="70"/>
    </location>
</feature>
<dbReference type="GO" id="GO:0003676">
    <property type="term" value="F:nucleic acid binding"/>
    <property type="evidence" value="ECO:0007669"/>
    <property type="project" value="InterPro"/>
</dbReference>
<feature type="compositionally biased region" description="Polar residues" evidence="1">
    <location>
        <begin position="53"/>
        <end position="65"/>
    </location>
</feature>
<reference evidence="2" key="1">
    <citation type="submission" date="2020-08" db="EMBL/GenBank/DDBJ databases">
        <title>Multicomponent nature underlies the extraordinary mechanical properties of spider dragline silk.</title>
        <authorList>
            <person name="Kono N."/>
            <person name="Nakamura H."/>
            <person name="Mori M."/>
            <person name="Yoshida Y."/>
            <person name="Ohtoshi R."/>
            <person name="Malay A.D."/>
            <person name="Moran D.A.P."/>
            <person name="Tomita M."/>
            <person name="Numata K."/>
            <person name="Arakawa K."/>
        </authorList>
    </citation>
    <scope>NUCLEOTIDE SEQUENCE</scope>
</reference>
<dbReference type="InterPro" id="IPR036397">
    <property type="entry name" value="RNaseH_sf"/>
</dbReference>
<evidence type="ECO:0000313" key="3">
    <source>
        <dbReference type="Proteomes" id="UP000887159"/>
    </source>
</evidence>
<dbReference type="Proteomes" id="UP000887159">
    <property type="component" value="Unassembled WGS sequence"/>
</dbReference>
<dbReference type="Gene3D" id="3.30.420.10">
    <property type="entry name" value="Ribonuclease H-like superfamily/Ribonuclease H"/>
    <property type="match status" value="1"/>
</dbReference>
<accession>A0A8X6V8U3</accession>
<keyword evidence="3" id="KW-1185">Reference proteome</keyword>
<sequence length="187" mass="21290">MDDNCRPHHANLVEDFLIEEGIVRMEWSACSPDMNPIEHVWDVLGRRVAGHQPPNSSRTGKSSSGRLVKRRSPDIQELIRKYDSFLRQAAEIPHNPTPVSLIAFLPLLIGDIFPKEFGVKYLKLQPCCQLKFISKVKLHSVQSNQAQNILALCRFRLYKTYENAVISRAHGKAAQEFIPYGRGVQLK</sequence>
<dbReference type="EMBL" id="BMAU01021287">
    <property type="protein sequence ID" value="GFY09217.1"/>
    <property type="molecule type" value="Genomic_DNA"/>
</dbReference>
<proteinExistence type="predicted"/>